<feature type="transmembrane region" description="Helical" evidence="14">
    <location>
        <begin position="114"/>
        <end position="132"/>
    </location>
</feature>
<comment type="subcellular location">
    <subcellularLocation>
        <location evidence="1">Cell membrane</location>
        <topology evidence="1">Multi-pass membrane protein</topology>
    </subcellularLocation>
</comment>
<dbReference type="FunFam" id="3.30.70.100:FF:000005">
    <property type="entry name" value="Copper-exporting P-type ATPase A"/>
    <property type="match status" value="1"/>
</dbReference>
<evidence type="ECO:0000256" key="9">
    <source>
        <dbReference type="ARBA" id="ARBA00022840"/>
    </source>
</evidence>
<dbReference type="GO" id="GO:0016887">
    <property type="term" value="F:ATP hydrolysis activity"/>
    <property type="evidence" value="ECO:0007669"/>
    <property type="project" value="InterPro"/>
</dbReference>
<dbReference type="Gene3D" id="2.70.150.10">
    <property type="entry name" value="Calcium-transporting ATPase, cytoplasmic transduction domain A"/>
    <property type="match status" value="1"/>
</dbReference>
<dbReference type="InterPro" id="IPR023299">
    <property type="entry name" value="ATPase_P-typ_cyto_dom_N"/>
</dbReference>
<dbReference type="PRINTS" id="PR00119">
    <property type="entry name" value="CATATPASE"/>
</dbReference>
<dbReference type="InterPro" id="IPR017969">
    <property type="entry name" value="Heavy-metal-associated_CS"/>
</dbReference>
<feature type="domain" description="HMA" evidence="15">
    <location>
        <begin position="6"/>
        <end position="71"/>
    </location>
</feature>
<dbReference type="InterPro" id="IPR006121">
    <property type="entry name" value="HMA_dom"/>
</dbReference>
<dbReference type="Gene3D" id="3.40.50.1000">
    <property type="entry name" value="HAD superfamily/HAD-like"/>
    <property type="match status" value="1"/>
</dbReference>
<evidence type="ECO:0000256" key="11">
    <source>
        <dbReference type="ARBA" id="ARBA00022989"/>
    </source>
</evidence>
<evidence type="ECO:0000313" key="16">
    <source>
        <dbReference type="EMBL" id="SHN62691.1"/>
    </source>
</evidence>
<evidence type="ECO:0000256" key="7">
    <source>
        <dbReference type="ARBA" id="ARBA00022723"/>
    </source>
</evidence>
<gene>
    <name evidence="16" type="ORF">SAMN02745226_01314</name>
</gene>
<dbReference type="SUPFAM" id="SSF55008">
    <property type="entry name" value="HMA, heavy metal-associated domain"/>
    <property type="match status" value="1"/>
</dbReference>
<dbReference type="GO" id="GO:0005507">
    <property type="term" value="F:copper ion binding"/>
    <property type="evidence" value="ECO:0007669"/>
    <property type="project" value="TreeGrafter"/>
</dbReference>
<dbReference type="InterPro" id="IPR023298">
    <property type="entry name" value="ATPase_P-typ_TM_dom_sf"/>
</dbReference>
<proteinExistence type="inferred from homology"/>
<feature type="transmembrane region" description="Helical" evidence="14">
    <location>
        <begin position="696"/>
        <end position="714"/>
    </location>
</feature>
<dbReference type="InterPro" id="IPR044492">
    <property type="entry name" value="P_typ_ATPase_HD_dom"/>
</dbReference>
<dbReference type="InterPro" id="IPR036412">
    <property type="entry name" value="HAD-like_sf"/>
</dbReference>
<dbReference type="InterPro" id="IPR008250">
    <property type="entry name" value="ATPase_P-typ_transduc_dom_A_sf"/>
</dbReference>
<evidence type="ECO:0000256" key="5">
    <source>
        <dbReference type="ARBA" id="ARBA00022475"/>
    </source>
</evidence>
<comment type="similarity">
    <text evidence="2 14">Belongs to the cation transport ATPase (P-type) (TC 3.A.3) family. Type IB subfamily.</text>
</comment>
<feature type="transmembrane region" description="Helical" evidence="14">
    <location>
        <begin position="153"/>
        <end position="169"/>
    </location>
</feature>
<dbReference type="InterPro" id="IPR018303">
    <property type="entry name" value="ATPase_P-typ_P_site"/>
</dbReference>
<dbReference type="Pfam" id="PF00702">
    <property type="entry name" value="Hydrolase"/>
    <property type="match status" value="1"/>
</dbReference>
<dbReference type="PANTHER" id="PTHR43520:SF8">
    <property type="entry name" value="P-TYPE CU(+) TRANSPORTER"/>
    <property type="match status" value="1"/>
</dbReference>
<reference evidence="17" key="1">
    <citation type="submission" date="2016-12" db="EMBL/GenBank/DDBJ databases">
        <authorList>
            <person name="Varghese N."/>
            <person name="Submissions S."/>
        </authorList>
    </citation>
    <scope>NUCLEOTIDE SEQUENCE [LARGE SCALE GENOMIC DNA]</scope>
    <source>
        <strain evidence="17">DSM 13020</strain>
    </source>
</reference>
<dbReference type="GO" id="GO:0055070">
    <property type="term" value="P:copper ion homeostasis"/>
    <property type="evidence" value="ECO:0007669"/>
    <property type="project" value="TreeGrafter"/>
</dbReference>
<keyword evidence="10" id="KW-1278">Translocase</keyword>
<feature type="transmembrane region" description="Helical" evidence="14">
    <location>
        <begin position="373"/>
        <end position="403"/>
    </location>
</feature>
<dbReference type="FunFam" id="2.70.150.10:FF:000020">
    <property type="entry name" value="Copper-exporting P-type ATPase A"/>
    <property type="match status" value="1"/>
</dbReference>
<dbReference type="SUPFAM" id="SSF56784">
    <property type="entry name" value="HAD-like"/>
    <property type="match status" value="1"/>
</dbReference>
<dbReference type="RefSeq" id="WP_072759645.1">
    <property type="nucleotide sequence ID" value="NZ_FRDJ01000006.1"/>
</dbReference>
<dbReference type="Pfam" id="PF00403">
    <property type="entry name" value="HMA"/>
    <property type="match status" value="1"/>
</dbReference>
<dbReference type="CDD" id="cd00371">
    <property type="entry name" value="HMA"/>
    <property type="match status" value="1"/>
</dbReference>
<feature type="transmembrane region" description="Helical" evidence="14">
    <location>
        <begin position="175"/>
        <end position="193"/>
    </location>
</feature>
<keyword evidence="12" id="KW-0406">Ion transport</keyword>
<dbReference type="SFLD" id="SFLDF00027">
    <property type="entry name" value="p-type_atpase"/>
    <property type="match status" value="1"/>
</dbReference>
<evidence type="ECO:0000256" key="6">
    <source>
        <dbReference type="ARBA" id="ARBA00022692"/>
    </source>
</evidence>
<evidence type="ECO:0000313" key="17">
    <source>
        <dbReference type="Proteomes" id="UP000184207"/>
    </source>
</evidence>
<dbReference type="OrthoDB" id="9760802at2"/>
<keyword evidence="6 14" id="KW-0812">Transmembrane</keyword>
<keyword evidence="17" id="KW-1185">Reference proteome</keyword>
<keyword evidence="7 14" id="KW-0479">Metal-binding</keyword>
<feature type="transmembrane region" description="Helical" evidence="14">
    <location>
        <begin position="672"/>
        <end position="690"/>
    </location>
</feature>
<dbReference type="GO" id="GO:0140581">
    <property type="term" value="F:P-type monovalent copper transporter activity"/>
    <property type="evidence" value="ECO:0007669"/>
    <property type="project" value="UniProtKB-EC"/>
</dbReference>
<dbReference type="InterPro" id="IPR001757">
    <property type="entry name" value="P_typ_ATPase"/>
</dbReference>
<feature type="transmembrane region" description="Helical" evidence="14">
    <location>
        <begin position="90"/>
        <end position="108"/>
    </location>
</feature>
<dbReference type="CDD" id="cd02094">
    <property type="entry name" value="P-type_ATPase_Cu-like"/>
    <property type="match status" value="1"/>
</dbReference>
<dbReference type="Gene3D" id="3.30.70.100">
    <property type="match status" value="1"/>
</dbReference>
<keyword evidence="11 14" id="KW-1133">Transmembrane helix</keyword>
<dbReference type="Gene3D" id="3.40.1110.10">
    <property type="entry name" value="Calcium-transporting ATPase, cytoplasmic domain N"/>
    <property type="match status" value="1"/>
</dbReference>
<dbReference type="GO" id="GO:0005524">
    <property type="term" value="F:ATP binding"/>
    <property type="evidence" value="ECO:0007669"/>
    <property type="project" value="UniProtKB-UniRule"/>
</dbReference>
<accession>A0A1M7SW61</accession>
<dbReference type="GO" id="GO:0005886">
    <property type="term" value="C:plasma membrane"/>
    <property type="evidence" value="ECO:0007669"/>
    <property type="project" value="UniProtKB-SubCell"/>
</dbReference>
<dbReference type="InterPro" id="IPR027256">
    <property type="entry name" value="P-typ_ATPase_IB"/>
</dbReference>
<dbReference type="Pfam" id="PF00122">
    <property type="entry name" value="E1-E2_ATPase"/>
    <property type="match status" value="1"/>
</dbReference>
<dbReference type="AlphaFoldDB" id="A0A1M7SW61"/>
<dbReference type="PROSITE" id="PS01047">
    <property type="entry name" value="HMA_1"/>
    <property type="match status" value="1"/>
</dbReference>
<keyword evidence="9 14" id="KW-0067">ATP-binding</keyword>
<dbReference type="SFLD" id="SFLDG00002">
    <property type="entry name" value="C1.7:_P-type_atpase_like"/>
    <property type="match status" value="1"/>
</dbReference>
<evidence type="ECO:0000256" key="8">
    <source>
        <dbReference type="ARBA" id="ARBA00022741"/>
    </source>
</evidence>
<dbReference type="STRING" id="1121883.SAMN02745226_01314"/>
<dbReference type="NCBIfam" id="TIGR01525">
    <property type="entry name" value="ATPase-IB_hvy"/>
    <property type="match status" value="1"/>
</dbReference>
<dbReference type="EC" id="7.2.2.8" evidence="3"/>
<dbReference type="SFLD" id="SFLDS00003">
    <property type="entry name" value="Haloacid_Dehalogenase"/>
    <property type="match status" value="1"/>
</dbReference>
<evidence type="ECO:0000259" key="15">
    <source>
        <dbReference type="PROSITE" id="PS50846"/>
    </source>
</evidence>
<evidence type="ECO:0000256" key="1">
    <source>
        <dbReference type="ARBA" id="ARBA00004651"/>
    </source>
</evidence>
<dbReference type="InterPro" id="IPR023214">
    <property type="entry name" value="HAD_sf"/>
</dbReference>
<evidence type="ECO:0000256" key="3">
    <source>
        <dbReference type="ARBA" id="ARBA00012517"/>
    </source>
</evidence>
<evidence type="ECO:0000256" key="13">
    <source>
        <dbReference type="ARBA" id="ARBA00023136"/>
    </source>
</evidence>
<dbReference type="Proteomes" id="UP000184207">
    <property type="component" value="Unassembled WGS sequence"/>
</dbReference>
<dbReference type="EMBL" id="FRDJ01000006">
    <property type="protein sequence ID" value="SHN62691.1"/>
    <property type="molecule type" value="Genomic_DNA"/>
</dbReference>
<sequence>MEHVEKKKSLRITGMTCANCARIVEKSLSKVEGVKFAAVNLATNTAFVVLEDDVDDEILAKAVESVGYGVTDEPVEAIEEKRLKRIKTNLIIALIITIPLSILMLFHMNNVHIPYFKELELIFAALVIFYAGRDTIKGATIALLHKHSNMDTLILFGSVTAWLTTPLSYFMDIHAFGSIGAMIVSLHLLGRFIESYLRDRASKQVKELLALQSKDAQVITDKGEFTVPIEAIKEGHILLIKPGERIPTDGEIIEGTALVDESMITGEPIPVEKGQGDSVIGGSLNVNGVIKARVTKTGEDTFLSKMISLVQEAQGAKVPIQQLADRITNYFVPTIVALALISAFLWYFNFENMNMLTHSIRDILPWTIHTENILSLSIFVFLTTVVIACPCALGLATPMALIVGTSLAAKRGLLIRNAEAIQTVKNVGYVLFDKTGTITEGKPKVSVAQIEDSLKPIAYSLMSLSTHPLSRAVAEYLSNHKATVVQIIEFTEIHGKGVQGNVDGVTYFLGKPKDIASYSIYTSQGKSIVEFRKDDEILGFFVIEDAIREDSVRAITELKNSGIIPVMVTGDNENTAKYVSNIVGIEQVYANVKPEEKLNIVRKFQAFGKKVIMVGDGINDAAALKAADIGIAIGSGSDLAIDSADIIITKGGISKVADVIKISKITFQAIKVNLLFAFFYNVIAIPLAMLGLLHPAIAEAAMAMSSITVIFNSIRIRNKFERATHLSI</sequence>
<evidence type="ECO:0000256" key="2">
    <source>
        <dbReference type="ARBA" id="ARBA00006024"/>
    </source>
</evidence>
<dbReference type="InterPro" id="IPR059000">
    <property type="entry name" value="ATPase_P-type_domA"/>
</dbReference>
<dbReference type="PRINTS" id="PR00120">
    <property type="entry name" value="HATPASE"/>
</dbReference>
<organism evidence="16 17">
    <name type="scientific">Fervidobacterium gondwanense DSM 13020</name>
    <dbReference type="NCBI Taxonomy" id="1121883"/>
    <lineage>
        <taxon>Bacteria</taxon>
        <taxon>Thermotogati</taxon>
        <taxon>Thermotogota</taxon>
        <taxon>Thermotogae</taxon>
        <taxon>Thermotogales</taxon>
        <taxon>Fervidobacteriaceae</taxon>
        <taxon>Fervidobacterium</taxon>
    </lineage>
</organism>
<dbReference type="PANTHER" id="PTHR43520">
    <property type="entry name" value="ATP7, ISOFORM B"/>
    <property type="match status" value="1"/>
</dbReference>
<evidence type="ECO:0000256" key="4">
    <source>
        <dbReference type="ARBA" id="ARBA00022448"/>
    </source>
</evidence>
<dbReference type="PROSITE" id="PS00154">
    <property type="entry name" value="ATPASE_E1_E2"/>
    <property type="match status" value="1"/>
</dbReference>
<keyword evidence="5 14" id="KW-1003">Cell membrane</keyword>
<keyword evidence="13 14" id="KW-0472">Membrane</keyword>
<dbReference type="PROSITE" id="PS50846">
    <property type="entry name" value="HMA_2"/>
    <property type="match status" value="1"/>
</dbReference>
<evidence type="ECO:0000256" key="14">
    <source>
        <dbReference type="RuleBase" id="RU362081"/>
    </source>
</evidence>
<keyword evidence="4" id="KW-0813">Transport</keyword>
<dbReference type="InterPro" id="IPR036163">
    <property type="entry name" value="HMA_dom_sf"/>
</dbReference>
<dbReference type="NCBIfam" id="TIGR01494">
    <property type="entry name" value="ATPase_P-type"/>
    <property type="match status" value="2"/>
</dbReference>
<evidence type="ECO:0000256" key="12">
    <source>
        <dbReference type="ARBA" id="ARBA00023065"/>
    </source>
</evidence>
<keyword evidence="8 14" id="KW-0547">Nucleotide-binding</keyword>
<dbReference type="SUPFAM" id="SSF81665">
    <property type="entry name" value="Calcium ATPase, transmembrane domain M"/>
    <property type="match status" value="1"/>
</dbReference>
<protein>
    <recommendedName>
        <fullName evidence="3">P-type Cu(+) transporter</fullName>
        <ecNumber evidence="3">7.2.2.8</ecNumber>
    </recommendedName>
</protein>
<dbReference type="GO" id="GO:0043682">
    <property type="term" value="F:P-type divalent copper transporter activity"/>
    <property type="evidence" value="ECO:0007669"/>
    <property type="project" value="TreeGrafter"/>
</dbReference>
<name>A0A1M7SW61_FERGO</name>
<feature type="transmembrane region" description="Helical" evidence="14">
    <location>
        <begin position="327"/>
        <end position="348"/>
    </location>
</feature>
<dbReference type="SUPFAM" id="SSF81653">
    <property type="entry name" value="Calcium ATPase, transduction domain A"/>
    <property type="match status" value="1"/>
</dbReference>
<evidence type="ECO:0000256" key="10">
    <source>
        <dbReference type="ARBA" id="ARBA00022967"/>
    </source>
</evidence>